<dbReference type="Pfam" id="PF00440">
    <property type="entry name" value="TetR_N"/>
    <property type="match status" value="1"/>
</dbReference>
<dbReference type="InterPro" id="IPR023772">
    <property type="entry name" value="DNA-bd_HTH_TetR-type_CS"/>
</dbReference>
<sequence>MPRITGGSLAEHRAQIHHRVFTAFAELLAERSFDAITMAQIAAGAEVGRTTIYHHFPDKESVVVAFAGHETSRYLARLEEVLAQASEPAARLRAYVHHHLASGEEFHLGLGPRLYGVLPPESREAIREHVVAVEKVLREVLTDGERAGVFTVEDLDATVALVHACLAPRGLAPESVARFVLRAVSAP</sequence>
<accession>A0A7Z0C0Z1</accession>
<evidence type="ECO:0000259" key="5">
    <source>
        <dbReference type="PROSITE" id="PS50977"/>
    </source>
</evidence>
<keyword evidence="2 4" id="KW-0238">DNA-binding</keyword>
<organism evidence="6 7">
    <name type="scientific">Nocardioides marinus</name>
    <dbReference type="NCBI Taxonomy" id="374514"/>
    <lineage>
        <taxon>Bacteria</taxon>
        <taxon>Bacillati</taxon>
        <taxon>Actinomycetota</taxon>
        <taxon>Actinomycetes</taxon>
        <taxon>Propionibacteriales</taxon>
        <taxon>Nocardioidaceae</taxon>
        <taxon>Nocardioides</taxon>
    </lineage>
</organism>
<feature type="DNA-binding region" description="H-T-H motif" evidence="4">
    <location>
        <begin position="37"/>
        <end position="56"/>
    </location>
</feature>
<evidence type="ECO:0000256" key="3">
    <source>
        <dbReference type="ARBA" id="ARBA00023163"/>
    </source>
</evidence>
<feature type="domain" description="HTH tetR-type" evidence="5">
    <location>
        <begin position="14"/>
        <end position="74"/>
    </location>
</feature>
<dbReference type="PANTHER" id="PTHR30055">
    <property type="entry name" value="HTH-TYPE TRANSCRIPTIONAL REGULATOR RUTR"/>
    <property type="match status" value="1"/>
</dbReference>
<dbReference type="SUPFAM" id="SSF46689">
    <property type="entry name" value="Homeodomain-like"/>
    <property type="match status" value="1"/>
</dbReference>
<dbReference type="InterPro" id="IPR001647">
    <property type="entry name" value="HTH_TetR"/>
</dbReference>
<dbReference type="InterPro" id="IPR009057">
    <property type="entry name" value="Homeodomain-like_sf"/>
</dbReference>
<keyword evidence="3" id="KW-0804">Transcription</keyword>
<dbReference type="RefSeq" id="WP_179530233.1">
    <property type="nucleotide sequence ID" value="NZ_BAAAPP010000012.1"/>
</dbReference>
<evidence type="ECO:0000256" key="1">
    <source>
        <dbReference type="ARBA" id="ARBA00023015"/>
    </source>
</evidence>
<dbReference type="InterPro" id="IPR041490">
    <property type="entry name" value="KstR2_TetR_C"/>
</dbReference>
<dbReference type="AlphaFoldDB" id="A0A7Z0C0Z1"/>
<dbReference type="SUPFAM" id="SSF48498">
    <property type="entry name" value="Tetracyclin repressor-like, C-terminal domain"/>
    <property type="match status" value="1"/>
</dbReference>
<dbReference type="PROSITE" id="PS50977">
    <property type="entry name" value="HTH_TETR_2"/>
    <property type="match status" value="1"/>
</dbReference>
<protein>
    <submittedName>
        <fullName evidence="6">AcrR family transcriptional regulator</fullName>
    </submittedName>
</protein>
<reference evidence="6 7" key="1">
    <citation type="submission" date="2020-07" db="EMBL/GenBank/DDBJ databases">
        <title>Sequencing the genomes of 1000 actinobacteria strains.</title>
        <authorList>
            <person name="Klenk H.-P."/>
        </authorList>
    </citation>
    <scope>NUCLEOTIDE SEQUENCE [LARGE SCALE GENOMIC DNA]</scope>
    <source>
        <strain evidence="6 7">DSM 18248</strain>
    </source>
</reference>
<keyword evidence="7" id="KW-1185">Reference proteome</keyword>
<dbReference type="PRINTS" id="PR00455">
    <property type="entry name" value="HTHTETR"/>
</dbReference>
<dbReference type="Pfam" id="PF17932">
    <property type="entry name" value="TetR_C_24"/>
    <property type="match status" value="1"/>
</dbReference>
<dbReference type="EMBL" id="JACBZI010000001">
    <property type="protein sequence ID" value="NYI09220.1"/>
    <property type="molecule type" value="Genomic_DNA"/>
</dbReference>
<dbReference type="GO" id="GO:0003700">
    <property type="term" value="F:DNA-binding transcription factor activity"/>
    <property type="evidence" value="ECO:0007669"/>
    <property type="project" value="TreeGrafter"/>
</dbReference>
<proteinExistence type="predicted"/>
<dbReference type="Proteomes" id="UP000537326">
    <property type="component" value="Unassembled WGS sequence"/>
</dbReference>
<gene>
    <name evidence="6" type="ORF">BKA05_000735</name>
</gene>
<dbReference type="InterPro" id="IPR036271">
    <property type="entry name" value="Tet_transcr_reg_TetR-rel_C_sf"/>
</dbReference>
<dbReference type="Gene3D" id="1.10.357.10">
    <property type="entry name" value="Tetracycline Repressor, domain 2"/>
    <property type="match status" value="1"/>
</dbReference>
<evidence type="ECO:0000256" key="4">
    <source>
        <dbReference type="PROSITE-ProRule" id="PRU00335"/>
    </source>
</evidence>
<keyword evidence="1" id="KW-0805">Transcription regulation</keyword>
<dbReference type="PROSITE" id="PS01081">
    <property type="entry name" value="HTH_TETR_1"/>
    <property type="match status" value="1"/>
</dbReference>
<dbReference type="InterPro" id="IPR050109">
    <property type="entry name" value="HTH-type_TetR-like_transc_reg"/>
</dbReference>
<name>A0A7Z0C0Z1_9ACTN</name>
<dbReference type="PANTHER" id="PTHR30055:SF234">
    <property type="entry name" value="HTH-TYPE TRANSCRIPTIONAL REGULATOR BETI"/>
    <property type="match status" value="1"/>
</dbReference>
<evidence type="ECO:0000313" key="7">
    <source>
        <dbReference type="Proteomes" id="UP000537326"/>
    </source>
</evidence>
<evidence type="ECO:0000313" key="6">
    <source>
        <dbReference type="EMBL" id="NYI09220.1"/>
    </source>
</evidence>
<comment type="caution">
    <text evidence="6">The sequence shown here is derived from an EMBL/GenBank/DDBJ whole genome shotgun (WGS) entry which is preliminary data.</text>
</comment>
<evidence type="ECO:0000256" key="2">
    <source>
        <dbReference type="ARBA" id="ARBA00023125"/>
    </source>
</evidence>
<dbReference type="Gene3D" id="1.10.10.60">
    <property type="entry name" value="Homeodomain-like"/>
    <property type="match status" value="1"/>
</dbReference>
<dbReference type="GO" id="GO:0000976">
    <property type="term" value="F:transcription cis-regulatory region binding"/>
    <property type="evidence" value="ECO:0007669"/>
    <property type="project" value="TreeGrafter"/>
</dbReference>